<keyword evidence="2" id="KW-1185">Reference proteome</keyword>
<comment type="caution">
    <text evidence="1">The sequence shown here is derived from an EMBL/GenBank/DDBJ whole genome shotgun (WGS) entry which is preliminary data.</text>
</comment>
<accession>A0A918MGE5</accession>
<dbReference type="AlphaFoldDB" id="A0A918MGE5"/>
<evidence type="ECO:0000313" key="2">
    <source>
        <dbReference type="Proteomes" id="UP000618795"/>
    </source>
</evidence>
<dbReference type="EMBL" id="BMTD01000034">
    <property type="protein sequence ID" value="GGV28477.1"/>
    <property type="molecule type" value="Genomic_DNA"/>
</dbReference>
<dbReference type="RefSeq" id="WP_229854797.1">
    <property type="nucleotide sequence ID" value="NZ_BMTD01000034.1"/>
</dbReference>
<gene>
    <name evidence="1" type="ORF">GCM10010260_81090</name>
</gene>
<name>A0A918MGE5_9ACTN</name>
<organism evidence="1 2">
    <name type="scientific">Streptomyces filipinensis</name>
    <dbReference type="NCBI Taxonomy" id="66887"/>
    <lineage>
        <taxon>Bacteria</taxon>
        <taxon>Bacillati</taxon>
        <taxon>Actinomycetota</taxon>
        <taxon>Actinomycetes</taxon>
        <taxon>Kitasatosporales</taxon>
        <taxon>Streptomycetaceae</taxon>
        <taxon>Streptomyces</taxon>
    </lineage>
</organism>
<reference evidence="1" key="2">
    <citation type="submission" date="2020-09" db="EMBL/GenBank/DDBJ databases">
        <authorList>
            <person name="Sun Q."/>
            <person name="Ohkuma M."/>
        </authorList>
    </citation>
    <scope>NUCLEOTIDE SEQUENCE</scope>
    <source>
        <strain evidence="1">JCM 4369</strain>
    </source>
</reference>
<sequence>MGDERTRIGVHPLPEVRNGRLELGDPVGHHPGAFVVADRSDHGSLVVGEALPERAELVLALPDHKPLASLGLHPDPLQQLGTALSGVRTEDGERSDIVLDLLPVPERQLARRRWRLLAAARRRGPSAYGERLTGSLSGTGLMRSLTAAWTGGRTYGSTRGERLPRMTDVRDGIGKFEPSAARCSRCSCCAPGLHTRRPRVPS</sequence>
<evidence type="ECO:0000313" key="1">
    <source>
        <dbReference type="EMBL" id="GGV28477.1"/>
    </source>
</evidence>
<reference evidence="1" key="1">
    <citation type="journal article" date="2014" name="Int. J. Syst. Evol. Microbiol.">
        <title>Complete genome sequence of Corynebacterium casei LMG S-19264T (=DSM 44701T), isolated from a smear-ripened cheese.</title>
        <authorList>
            <consortium name="US DOE Joint Genome Institute (JGI-PGF)"/>
            <person name="Walter F."/>
            <person name="Albersmeier A."/>
            <person name="Kalinowski J."/>
            <person name="Ruckert C."/>
        </authorList>
    </citation>
    <scope>NUCLEOTIDE SEQUENCE</scope>
    <source>
        <strain evidence="1">JCM 4369</strain>
    </source>
</reference>
<proteinExistence type="predicted"/>
<protein>
    <submittedName>
        <fullName evidence="1">Uncharacterized protein</fullName>
    </submittedName>
</protein>
<dbReference type="Proteomes" id="UP000618795">
    <property type="component" value="Unassembled WGS sequence"/>
</dbReference>